<dbReference type="InterPro" id="IPR015797">
    <property type="entry name" value="NUDIX_hydrolase-like_dom_sf"/>
</dbReference>
<evidence type="ECO:0000313" key="5">
    <source>
        <dbReference type="Proteomes" id="UP000192468"/>
    </source>
</evidence>
<protein>
    <submittedName>
        <fullName evidence="4">ADP-ribose pyrophosphatase YjhB, NUDIX family</fullName>
    </submittedName>
</protein>
<dbReference type="InterPro" id="IPR000086">
    <property type="entry name" value="NUDIX_hydrolase_dom"/>
</dbReference>
<evidence type="ECO:0000259" key="3">
    <source>
        <dbReference type="PROSITE" id="PS51462"/>
    </source>
</evidence>
<evidence type="ECO:0000256" key="1">
    <source>
        <dbReference type="ARBA" id="ARBA00001946"/>
    </source>
</evidence>
<name>A0A1W1X486_9CLOT</name>
<evidence type="ECO:0000256" key="2">
    <source>
        <dbReference type="ARBA" id="ARBA00022801"/>
    </source>
</evidence>
<sequence>MIIRNSARAVIIVNNKLLVTKMNNRGIFYLLPGGGQNTGEILTETLERECEEELQYQVKVNELLFVRESFDDDETQRVEFIFQCTLVNKVENYAPVFDAMQCGIEWLNIDELSLLPLYPEEIRCQIQQFYKKKQIKTYHGTKDIQFR</sequence>
<dbReference type="EMBL" id="FWXH01000002">
    <property type="protein sequence ID" value="SMC18687.1"/>
    <property type="molecule type" value="Genomic_DNA"/>
</dbReference>
<dbReference type="OrthoDB" id="9008185at2"/>
<comment type="cofactor">
    <cofactor evidence="1">
        <name>Mg(2+)</name>
        <dbReference type="ChEBI" id="CHEBI:18420"/>
    </cofactor>
</comment>
<dbReference type="Gene3D" id="3.90.79.10">
    <property type="entry name" value="Nucleoside Triphosphate Pyrophosphohydrolase"/>
    <property type="match status" value="1"/>
</dbReference>
<organism evidence="4 5">
    <name type="scientific">Clostridium acidisoli DSM 12555</name>
    <dbReference type="NCBI Taxonomy" id="1121291"/>
    <lineage>
        <taxon>Bacteria</taxon>
        <taxon>Bacillati</taxon>
        <taxon>Bacillota</taxon>
        <taxon>Clostridia</taxon>
        <taxon>Eubacteriales</taxon>
        <taxon>Clostridiaceae</taxon>
        <taxon>Clostridium</taxon>
    </lineage>
</organism>
<keyword evidence="2" id="KW-0378">Hydrolase</keyword>
<dbReference type="PANTHER" id="PTHR43046:SF14">
    <property type="entry name" value="MUTT_NUDIX FAMILY PROTEIN"/>
    <property type="match status" value="1"/>
</dbReference>
<dbReference type="STRING" id="1121291.SAMN02745134_00629"/>
<dbReference type="RefSeq" id="WP_084113810.1">
    <property type="nucleotide sequence ID" value="NZ_FWXH01000002.1"/>
</dbReference>
<dbReference type="Proteomes" id="UP000192468">
    <property type="component" value="Unassembled WGS sequence"/>
</dbReference>
<proteinExistence type="predicted"/>
<dbReference type="PANTHER" id="PTHR43046">
    <property type="entry name" value="GDP-MANNOSE MANNOSYL HYDROLASE"/>
    <property type="match status" value="1"/>
</dbReference>
<keyword evidence="5" id="KW-1185">Reference proteome</keyword>
<dbReference type="Pfam" id="PF00293">
    <property type="entry name" value="NUDIX"/>
    <property type="match status" value="1"/>
</dbReference>
<dbReference type="SUPFAM" id="SSF55811">
    <property type="entry name" value="Nudix"/>
    <property type="match status" value="1"/>
</dbReference>
<feature type="domain" description="Nudix hydrolase" evidence="3">
    <location>
        <begin position="2"/>
        <end position="130"/>
    </location>
</feature>
<evidence type="ECO:0000313" key="4">
    <source>
        <dbReference type="EMBL" id="SMC18687.1"/>
    </source>
</evidence>
<reference evidence="4 5" key="1">
    <citation type="submission" date="2017-04" db="EMBL/GenBank/DDBJ databases">
        <authorList>
            <person name="Afonso C.L."/>
            <person name="Miller P.J."/>
            <person name="Scott M.A."/>
            <person name="Spackman E."/>
            <person name="Goraichik I."/>
            <person name="Dimitrov K.M."/>
            <person name="Suarez D.L."/>
            <person name="Swayne D.E."/>
        </authorList>
    </citation>
    <scope>NUCLEOTIDE SEQUENCE [LARGE SCALE GENOMIC DNA]</scope>
    <source>
        <strain evidence="4 5">DSM 12555</strain>
    </source>
</reference>
<dbReference type="PROSITE" id="PS51462">
    <property type="entry name" value="NUDIX"/>
    <property type="match status" value="1"/>
</dbReference>
<accession>A0A1W1X486</accession>
<dbReference type="GO" id="GO:0016787">
    <property type="term" value="F:hydrolase activity"/>
    <property type="evidence" value="ECO:0007669"/>
    <property type="project" value="UniProtKB-KW"/>
</dbReference>
<gene>
    <name evidence="4" type="ORF">SAMN02745134_00629</name>
</gene>
<dbReference type="AlphaFoldDB" id="A0A1W1X486"/>